<evidence type="ECO:0000256" key="3">
    <source>
        <dbReference type="ARBA" id="ARBA00009500"/>
    </source>
</evidence>
<evidence type="ECO:0000256" key="12">
    <source>
        <dbReference type="ARBA" id="ARBA00029391"/>
    </source>
</evidence>
<dbReference type="InterPro" id="IPR042185">
    <property type="entry name" value="Serpin_sf_2"/>
</dbReference>
<reference evidence="18" key="1">
    <citation type="submission" date="2020-10" db="EMBL/GenBank/DDBJ databases">
        <title>Feather gene expression reveals the developmental basis of iridescence in African starlings.</title>
        <authorList>
            <person name="Rubenstein D.R."/>
        </authorList>
    </citation>
    <scope>NUCLEOTIDE SEQUENCE</scope>
    <source>
        <strain evidence="18">SS15</strain>
        <tissue evidence="18">Liver</tissue>
    </source>
</reference>
<dbReference type="AlphaFoldDB" id="A0A835NV93"/>
<name>A0A835NV93_9PASS</name>
<comment type="similarity">
    <text evidence="3 15">Belongs to the serpin family.</text>
</comment>
<dbReference type="EMBL" id="JADDUC010000030">
    <property type="protein sequence ID" value="KAG0123208.1"/>
    <property type="molecule type" value="Genomic_DNA"/>
</dbReference>
<dbReference type="Gene3D" id="2.30.39.10">
    <property type="entry name" value="Alpha-1-antitrypsin, domain 1"/>
    <property type="match status" value="1"/>
</dbReference>
<evidence type="ECO:0000256" key="10">
    <source>
        <dbReference type="ARBA" id="ARBA00023322"/>
    </source>
</evidence>
<feature type="non-terminal residue" evidence="18">
    <location>
        <position position="1"/>
    </location>
</feature>
<evidence type="ECO:0000256" key="13">
    <source>
        <dbReference type="ARBA" id="ARBA00033182"/>
    </source>
</evidence>
<feature type="region of interest" description="Disordered" evidence="16">
    <location>
        <begin position="123"/>
        <end position="163"/>
    </location>
</feature>
<gene>
    <name evidence="19" type="ORF">IHE44_0009209</name>
    <name evidence="18" type="ORF">IHE44_007661</name>
</gene>
<dbReference type="SMART" id="SM00093">
    <property type="entry name" value="SERPIN"/>
    <property type="match status" value="1"/>
</dbReference>
<evidence type="ECO:0000256" key="16">
    <source>
        <dbReference type="SAM" id="MobiDB-lite"/>
    </source>
</evidence>
<reference evidence="19" key="3">
    <citation type="submission" date="2022-01" db="EMBL/GenBank/DDBJ databases">
        <authorList>
            <person name="Rubenstein D.R."/>
        </authorList>
    </citation>
    <scope>NUCLEOTIDE SEQUENCE</scope>
    <source>
        <strain evidence="19">SS15</strain>
        <tissue evidence="19">Liver</tissue>
    </source>
</reference>
<evidence type="ECO:0000256" key="8">
    <source>
        <dbReference type="ARBA" id="ARBA00023157"/>
    </source>
</evidence>
<keyword evidence="10" id="KW-0839">Vasoconstrictor</keyword>
<comment type="function">
    <text evidence="12">Is a ligand for the G-protein coupled receptor MAS1. Has vasodilator and antidiuretic effects. Has an antithrombotic effect that involves MAS1-mediated release of nitric oxide from platelets.</text>
</comment>
<dbReference type="InterPro" id="IPR036186">
    <property type="entry name" value="Serpin_sf"/>
</dbReference>
<dbReference type="InterPro" id="IPR023796">
    <property type="entry name" value="Serpin_dom"/>
</dbReference>
<evidence type="ECO:0000313" key="19">
    <source>
        <dbReference type="EMBL" id="KAI1240766.1"/>
    </source>
</evidence>
<dbReference type="InterPro" id="IPR000215">
    <property type="entry name" value="Serpin_fam"/>
</dbReference>
<evidence type="ECO:0000256" key="14">
    <source>
        <dbReference type="ARBA" id="ARBA00046068"/>
    </source>
</evidence>
<keyword evidence="8" id="KW-1015">Disulfide bond</keyword>
<feature type="compositionally biased region" description="Low complexity" evidence="16">
    <location>
        <begin position="128"/>
        <end position="139"/>
    </location>
</feature>
<dbReference type="PROSITE" id="PS00284">
    <property type="entry name" value="SERPIN"/>
    <property type="match status" value="1"/>
</dbReference>
<dbReference type="EMBL" id="JADDUC020000003">
    <property type="protein sequence ID" value="KAI1240766.1"/>
    <property type="molecule type" value="Genomic_DNA"/>
</dbReference>
<evidence type="ECO:0000256" key="1">
    <source>
        <dbReference type="ARBA" id="ARBA00002747"/>
    </source>
</evidence>
<sequence>DCMEIECDEKAATMNNKQEKQKQVLKRNEGSGGGEGGGPGLCKGGYKRGSRVPLQNRRVGQKESTHLTAEEQATQVCCVWLKVVCPSLELSTQLVLSRAQLSLGAAWPEVTSLGPQAVRESNLRNGVSQGQSSSCSPTSAEGRARPGTAASQGRQRGDTPRDRGEGLGALFFSRLSHAGFPRMGLRTPWRQFSRMNLVAHLLCLLACLTVVTCDRVYVHPFTLYCFNETDCDKLEKLVQEGKTVVPVSIESQTTPEYEGDVNDKNQLEAPSLNTWGKEERGYLSGLVYVLGMRLYSALQKAQKGQNVLLSPTSLYSSLVSFYLGASNQTALDLQGLLGFIPPSGNLDCTSTAVGKNFLSSLRTIDRLVKNGDKELLFSKTLSLFSAPGIPLFQLFMELLLPSADAFYARAVDFTNPGEAARQINAFVEAKSEGHSKCLLSDIDPSAELLFVVDVCLAVNVKQAFPLKEPQEFWVDSSTKVLVPMLSITGTFKHKTDASGTFSVVEVPISKTALLVLLQPINGSDLEHVESQLTWESSAWLQWLSPREIKLTLPALTLEDISDLQELLADMELPGLLGKGADFSRISNASLTVGKVINKAFFKLASDGADQPEDPAAQKEDGAYLDVTLNKPFLFAVFEKQSRAMLFLGRVEEKEHSDHTHSDQQTRKATTHSAELLYHVTTKLEVQDGLTLPLTTYSYKAKSLDCSGTKTKLTPKCYSMTRLIATLPADILLAQDGPYNSVFEEVKQHTSRRLTTPNTTRNNSQESKFSTENYSKLYRQ</sequence>
<dbReference type="OrthoDB" id="7817921at2759"/>
<feature type="region of interest" description="Disordered" evidence="16">
    <location>
        <begin position="16"/>
        <end position="66"/>
    </location>
</feature>
<dbReference type="SUPFAM" id="SSF56574">
    <property type="entry name" value="Serpins"/>
    <property type="match status" value="1"/>
</dbReference>
<dbReference type="GO" id="GO:0042981">
    <property type="term" value="P:regulation of apoptotic process"/>
    <property type="evidence" value="ECO:0007669"/>
    <property type="project" value="TreeGrafter"/>
</dbReference>
<dbReference type="PANTHER" id="PTHR11461">
    <property type="entry name" value="SERINE PROTEASE INHIBITOR, SERPIN"/>
    <property type="match status" value="1"/>
</dbReference>
<dbReference type="Proteomes" id="UP000618051">
    <property type="component" value="Unassembled WGS sequence"/>
</dbReference>
<evidence type="ECO:0000256" key="5">
    <source>
        <dbReference type="ARBA" id="ARBA00022525"/>
    </source>
</evidence>
<keyword evidence="9" id="KW-0325">Glycoprotein</keyword>
<evidence type="ECO:0000256" key="2">
    <source>
        <dbReference type="ARBA" id="ARBA00004613"/>
    </source>
</evidence>
<evidence type="ECO:0000256" key="7">
    <source>
        <dbReference type="ARBA" id="ARBA00022858"/>
    </source>
</evidence>
<feature type="compositionally biased region" description="Basic and acidic residues" evidence="16">
    <location>
        <begin position="17"/>
        <end position="29"/>
    </location>
</feature>
<comment type="caution">
    <text evidence="18">The sequence shown here is derived from an EMBL/GenBank/DDBJ whole genome shotgun (WGS) entry which is preliminary data.</text>
</comment>
<evidence type="ECO:0000256" key="15">
    <source>
        <dbReference type="RuleBase" id="RU000411"/>
    </source>
</evidence>
<keyword evidence="7" id="KW-0838">Vasoactive</keyword>
<evidence type="ECO:0000256" key="6">
    <source>
        <dbReference type="ARBA" id="ARBA00022729"/>
    </source>
</evidence>
<accession>A0A835NV93</accession>
<keyword evidence="6" id="KW-0732">Signal</keyword>
<feature type="domain" description="Serpin" evidence="17">
    <location>
        <begin position="292"/>
        <end position="653"/>
    </location>
</feature>
<dbReference type="GO" id="GO:0042310">
    <property type="term" value="P:vasoconstriction"/>
    <property type="evidence" value="ECO:0007669"/>
    <property type="project" value="UniProtKB-KW"/>
</dbReference>
<dbReference type="GO" id="GO:0003081">
    <property type="term" value="P:regulation of systemic arterial blood pressure by renin-angiotensin"/>
    <property type="evidence" value="ECO:0007669"/>
    <property type="project" value="InterPro"/>
</dbReference>
<evidence type="ECO:0000259" key="17">
    <source>
        <dbReference type="SMART" id="SM00093"/>
    </source>
</evidence>
<comment type="function">
    <text evidence="11">Stimulates aldosterone release.</text>
</comment>
<evidence type="ECO:0000256" key="9">
    <source>
        <dbReference type="ARBA" id="ARBA00023180"/>
    </source>
</evidence>
<dbReference type="GO" id="GO:0005615">
    <property type="term" value="C:extracellular space"/>
    <property type="evidence" value="ECO:0007669"/>
    <property type="project" value="InterPro"/>
</dbReference>
<feature type="compositionally biased region" description="Gly residues" evidence="16">
    <location>
        <begin position="30"/>
        <end position="43"/>
    </location>
</feature>
<keyword evidence="5" id="KW-0964">Secreted</keyword>
<protein>
    <recommendedName>
        <fullName evidence="4">Angiotensinogen</fullName>
    </recommendedName>
    <alternativeName>
        <fullName evidence="13">Serpin A8</fullName>
    </alternativeName>
</protein>
<proteinExistence type="inferred from homology"/>
<keyword evidence="20" id="KW-1185">Reference proteome</keyword>
<feature type="region of interest" description="Disordered" evidence="16">
    <location>
        <begin position="747"/>
        <end position="779"/>
    </location>
</feature>
<comment type="subcellular location">
    <subcellularLocation>
        <location evidence="2">Secreted</location>
    </subcellularLocation>
</comment>
<feature type="compositionally biased region" description="Low complexity" evidence="16">
    <location>
        <begin position="752"/>
        <end position="762"/>
    </location>
</feature>
<dbReference type="Pfam" id="PF00079">
    <property type="entry name" value="Serpin"/>
    <property type="match status" value="1"/>
</dbReference>
<evidence type="ECO:0000313" key="20">
    <source>
        <dbReference type="Proteomes" id="UP000618051"/>
    </source>
</evidence>
<evidence type="ECO:0000256" key="11">
    <source>
        <dbReference type="ARBA" id="ARBA00029380"/>
    </source>
</evidence>
<dbReference type="InterPro" id="IPR042178">
    <property type="entry name" value="Serpin_sf_1"/>
</dbReference>
<reference evidence="19 20" key="2">
    <citation type="journal article" date="2021" name="J. Hered.">
        <title>Feather Gene Expression Elucidates the Developmental Basis of Plumage Iridescence in African Starlings.</title>
        <authorList>
            <person name="Rubenstein D.R."/>
            <person name="Corvelo A."/>
            <person name="MacManes M.D."/>
            <person name="Maia R."/>
            <person name="Narzisi G."/>
            <person name="Rousaki A."/>
            <person name="Vandenabeele P."/>
            <person name="Shawkey M.D."/>
            <person name="Solomon J."/>
        </authorList>
    </citation>
    <scope>NUCLEOTIDE SEQUENCE [LARGE SCALE GENOMIC DNA]</scope>
    <source>
        <strain evidence="19">SS15</strain>
    </source>
</reference>
<dbReference type="InterPro" id="IPR023795">
    <property type="entry name" value="Serpin_CS"/>
</dbReference>
<comment type="function">
    <text evidence="14">Acts directly on vascular smooth muscle as a potent vasoconstrictor, affects cardiac contractility and heart rate through its action on the sympathetic nervous system, and alters renal sodium and water absorption through its ability to stimulate the zona glomerulosa cells of the adrenal cortex to synthesize and secrete aldosterone. Acts by binding to angiotensin receptors AGTR1 and AGTR2. Also binds the DEAR/FBXW7-AS1 receptor.</text>
</comment>
<evidence type="ECO:0000256" key="4">
    <source>
        <dbReference type="ARBA" id="ARBA00015105"/>
    </source>
</evidence>
<evidence type="ECO:0000313" key="18">
    <source>
        <dbReference type="EMBL" id="KAG0123208.1"/>
    </source>
</evidence>
<dbReference type="GO" id="GO:0004867">
    <property type="term" value="F:serine-type endopeptidase inhibitor activity"/>
    <property type="evidence" value="ECO:0007669"/>
    <property type="project" value="InterPro"/>
</dbReference>
<dbReference type="PRINTS" id="PR00654">
    <property type="entry name" value="ANGIOTENSNGN"/>
</dbReference>
<dbReference type="PANTHER" id="PTHR11461:SF13">
    <property type="entry name" value="ANGIOTENSINOGEN"/>
    <property type="match status" value="1"/>
</dbReference>
<organism evidence="18">
    <name type="scientific">Lamprotornis superbus</name>
    <dbReference type="NCBI Taxonomy" id="245042"/>
    <lineage>
        <taxon>Eukaryota</taxon>
        <taxon>Metazoa</taxon>
        <taxon>Chordata</taxon>
        <taxon>Craniata</taxon>
        <taxon>Vertebrata</taxon>
        <taxon>Euteleostomi</taxon>
        <taxon>Archelosauria</taxon>
        <taxon>Archosauria</taxon>
        <taxon>Dinosauria</taxon>
        <taxon>Saurischia</taxon>
        <taxon>Theropoda</taxon>
        <taxon>Coelurosauria</taxon>
        <taxon>Aves</taxon>
        <taxon>Neognathae</taxon>
        <taxon>Neoaves</taxon>
        <taxon>Telluraves</taxon>
        <taxon>Australaves</taxon>
        <taxon>Passeriformes</taxon>
        <taxon>Sturnidae</taxon>
        <taxon>Lamprotornis</taxon>
    </lineage>
</organism>
<feature type="compositionally biased region" description="Polar residues" evidence="16">
    <location>
        <begin position="763"/>
        <end position="773"/>
    </location>
</feature>
<dbReference type="Gene3D" id="3.30.497.10">
    <property type="entry name" value="Antithrombin, subunit I, domain 2"/>
    <property type="match status" value="1"/>
</dbReference>
<comment type="function">
    <text evidence="1">Essential component of the renin-angiotensin system (RAS), a potent regulator of blood pressure, body fluid and electrolyte homeostasis.</text>
</comment>
<dbReference type="InterPro" id="IPR000227">
    <property type="entry name" value="Angiotensinogen"/>
</dbReference>